<reference evidence="2" key="1">
    <citation type="submission" date="2016-10" db="EMBL/GenBank/DDBJ databases">
        <authorList>
            <person name="Varghese N."/>
            <person name="Submissions S."/>
        </authorList>
    </citation>
    <scope>NUCLEOTIDE SEQUENCE [LARGE SCALE GENOMIC DNA]</scope>
    <source>
        <strain evidence="2">DSM 17038</strain>
    </source>
</reference>
<evidence type="ECO:0000313" key="2">
    <source>
        <dbReference type="Proteomes" id="UP000199337"/>
    </source>
</evidence>
<protein>
    <submittedName>
        <fullName evidence="1">Uncharacterized protein</fullName>
    </submittedName>
</protein>
<dbReference type="InterPro" id="IPR012347">
    <property type="entry name" value="Ferritin-like"/>
</dbReference>
<proteinExistence type="predicted"/>
<accession>A0A1I2QFJ5</accession>
<dbReference type="AlphaFoldDB" id="A0A1I2QFJ5"/>
<keyword evidence="2" id="KW-1185">Reference proteome</keyword>
<dbReference type="Pfam" id="PF11553">
    <property type="entry name" value="DUF3231"/>
    <property type="match status" value="1"/>
</dbReference>
<dbReference type="RefSeq" id="WP_165613394.1">
    <property type="nucleotide sequence ID" value="NZ_FOOX01000003.1"/>
</dbReference>
<evidence type="ECO:0000313" key="1">
    <source>
        <dbReference type="EMBL" id="SFG24536.1"/>
    </source>
</evidence>
<sequence>MKILQLLESIIDTGKAPQLLQREINVLEVSNLWLELAYRYDVMEETQILLNYVEDADLKAVLQLGIKRLNKQINMLEQWMKDYAIPTANRHRAVVADAVKPEVVTDKYIFLRIFSGIQSFLSIHINAFIQAPSPKLREVFREFLLEEIGIYDKIIEYGKLKNWISEPPAFRV</sequence>
<gene>
    <name evidence="1" type="ORF">SAMN05660649_01119</name>
</gene>
<dbReference type="Proteomes" id="UP000199337">
    <property type="component" value="Unassembled WGS sequence"/>
</dbReference>
<dbReference type="Gene3D" id="1.20.1260.10">
    <property type="match status" value="1"/>
</dbReference>
<name>A0A1I2QFJ5_9FIRM</name>
<dbReference type="InterPro" id="IPR021617">
    <property type="entry name" value="DUF3231"/>
</dbReference>
<organism evidence="1 2">
    <name type="scientific">Desulfotruncus arcticus DSM 17038</name>
    <dbReference type="NCBI Taxonomy" id="1121424"/>
    <lineage>
        <taxon>Bacteria</taxon>
        <taxon>Bacillati</taxon>
        <taxon>Bacillota</taxon>
        <taxon>Clostridia</taxon>
        <taxon>Eubacteriales</taxon>
        <taxon>Desulfallaceae</taxon>
        <taxon>Desulfotruncus</taxon>
    </lineage>
</organism>
<dbReference type="EMBL" id="FOOX01000003">
    <property type="protein sequence ID" value="SFG24536.1"/>
    <property type="molecule type" value="Genomic_DNA"/>
</dbReference>